<comment type="caution">
    <text evidence="8">The sequence shown here is derived from an EMBL/GenBank/DDBJ whole genome shotgun (WGS) entry which is preliminary data.</text>
</comment>
<dbReference type="AlphaFoldDB" id="A0A9W7XZ43"/>
<keyword evidence="4" id="KW-0256">Endoplasmic reticulum</keyword>
<evidence type="ECO:0000256" key="3">
    <source>
        <dbReference type="ARBA" id="ARBA00022692"/>
    </source>
</evidence>
<keyword evidence="3 7" id="KW-0812">Transmembrane</keyword>
<dbReference type="Pfam" id="PF07019">
    <property type="entry name" value="EMC6"/>
    <property type="match status" value="1"/>
</dbReference>
<feature type="transmembrane region" description="Helical" evidence="7">
    <location>
        <begin position="99"/>
        <end position="117"/>
    </location>
</feature>
<dbReference type="Proteomes" id="UP001149813">
    <property type="component" value="Unassembled WGS sequence"/>
</dbReference>
<keyword evidence="5 7" id="KW-1133">Transmembrane helix</keyword>
<comment type="subcellular location">
    <subcellularLocation>
        <location evidence="1">Endoplasmic reticulum membrane</location>
        <topology evidence="1">Multi-pass membrane protein</topology>
    </subcellularLocation>
</comment>
<evidence type="ECO:0000256" key="2">
    <source>
        <dbReference type="ARBA" id="ARBA00009436"/>
    </source>
</evidence>
<evidence type="ECO:0000256" key="4">
    <source>
        <dbReference type="ARBA" id="ARBA00022824"/>
    </source>
</evidence>
<organism evidence="8 9">
    <name type="scientific">Coemansia erecta</name>
    <dbReference type="NCBI Taxonomy" id="147472"/>
    <lineage>
        <taxon>Eukaryota</taxon>
        <taxon>Fungi</taxon>
        <taxon>Fungi incertae sedis</taxon>
        <taxon>Zoopagomycota</taxon>
        <taxon>Kickxellomycotina</taxon>
        <taxon>Kickxellomycetes</taxon>
        <taxon>Kickxellales</taxon>
        <taxon>Kickxellaceae</taxon>
        <taxon>Coemansia</taxon>
    </lineage>
</organism>
<feature type="transmembrane region" description="Helical" evidence="7">
    <location>
        <begin position="61"/>
        <end position="79"/>
    </location>
</feature>
<accession>A0A9W7XZ43</accession>
<evidence type="ECO:0008006" key="10">
    <source>
        <dbReference type="Google" id="ProtNLM"/>
    </source>
</evidence>
<evidence type="ECO:0000313" key="8">
    <source>
        <dbReference type="EMBL" id="KAJ1723749.1"/>
    </source>
</evidence>
<keyword evidence="6 7" id="KW-0472">Membrane</keyword>
<dbReference type="InterPro" id="IPR010742">
    <property type="entry name" value="RCAF1"/>
</dbReference>
<evidence type="ECO:0000256" key="5">
    <source>
        <dbReference type="ARBA" id="ARBA00022989"/>
    </source>
</evidence>
<reference evidence="8" key="1">
    <citation type="submission" date="2022-07" db="EMBL/GenBank/DDBJ databases">
        <title>Phylogenomic reconstructions and comparative analyses of Kickxellomycotina fungi.</title>
        <authorList>
            <person name="Reynolds N.K."/>
            <person name="Stajich J.E."/>
            <person name="Barry K."/>
            <person name="Grigoriev I.V."/>
            <person name="Crous P."/>
            <person name="Smith M.E."/>
        </authorList>
    </citation>
    <scope>NUCLEOTIDE SEQUENCE</scope>
    <source>
        <strain evidence="8">NBRC 32514</strain>
    </source>
</reference>
<evidence type="ECO:0000313" key="9">
    <source>
        <dbReference type="Proteomes" id="UP001149813"/>
    </source>
</evidence>
<feature type="transmembrane region" description="Helical" evidence="7">
    <location>
        <begin position="35"/>
        <end position="54"/>
    </location>
</feature>
<comment type="similarity">
    <text evidence="2">Belongs to the EMC6 family.</text>
</comment>
<dbReference type="EMBL" id="JANBOJ010000054">
    <property type="protein sequence ID" value="KAJ1723749.1"/>
    <property type="molecule type" value="Genomic_DNA"/>
</dbReference>
<dbReference type="GO" id="GO:0097250">
    <property type="term" value="P:mitochondrial respirasome assembly"/>
    <property type="evidence" value="ECO:0007669"/>
    <property type="project" value="InterPro"/>
</dbReference>
<keyword evidence="9" id="KW-1185">Reference proteome</keyword>
<dbReference type="GO" id="GO:0005789">
    <property type="term" value="C:endoplasmic reticulum membrane"/>
    <property type="evidence" value="ECO:0007669"/>
    <property type="project" value="UniProtKB-SubCell"/>
</dbReference>
<sequence length="118" mass="12942">MGKSNAATNAPPQHTLWQKALTRDLEWRKDELRDVVFWIIAAFSLALGTLFGLIGLQGLPCFIAFFAGVVLVPSFYWTSFLGVDDEDFGGKMEVLGDSIGTGAAIFVLSWVGMFTLLH</sequence>
<dbReference type="GO" id="GO:0005739">
    <property type="term" value="C:mitochondrion"/>
    <property type="evidence" value="ECO:0007669"/>
    <property type="project" value="GOC"/>
</dbReference>
<evidence type="ECO:0000256" key="1">
    <source>
        <dbReference type="ARBA" id="ARBA00004477"/>
    </source>
</evidence>
<dbReference type="InterPro" id="IPR029008">
    <property type="entry name" value="EMC6-like"/>
</dbReference>
<evidence type="ECO:0000256" key="7">
    <source>
        <dbReference type="SAM" id="Phobius"/>
    </source>
</evidence>
<name>A0A9W7XZ43_9FUNG</name>
<dbReference type="OrthoDB" id="286395at2759"/>
<dbReference type="PANTHER" id="PTHR12906:SF0">
    <property type="entry name" value="GEL COMPLEX SUBUNIT OPTI"/>
    <property type="match status" value="1"/>
</dbReference>
<evidence type="ECO:0000256" key="6">
    <source>
        <dbReference type="ARBA" id="ARBA00023136"/>
    </source>
</evidence>
<proteinExistence type="inferred from homology"/>
<protein>
    <recommendedName>
        <fullName evidence="10">Rab5-interacting</fullName>
    </recommendedName>
</protein>
<dbReference type="PANTHER" id="PTHR12906">
    <property type="entry name" value="PROTEIN C20ORF24 RAB5-INTERACTING PROTEIN"/>
    <property type="match status" value="1"/>
</dbReference>
<gene>
    <name evidence="8" type="ORF">LPJ53_001917</name>
</gene>